<dbReference type="AlphaFoldDB" id="A0A9P7KQ30"/>
<sequence length="181" mass="20487">MVVMNLAYSAPINPTGATPILTEAQIWNGLKHKVRHAEEFVAPIIECHVVSEEQTETGTKVTREVRFEKGTRGNQDELVKEIVYEFEPSRVDFHQPDGSNIFNLVSVDQDGNLIMTFAFEWRHSEIAADSEQVKELREKYSKVSLVPSVTLLQTNFEPEMAKGAVEGSINSIRRLAREEEL</sequence>
<gene>
    <name evidence="1" type="ORF">KAF25_007857</name>
</gene>
<proteinExistence type="predicted"/>
<reference evidence="1" key="1">
    <citation type="submission" date="2021-04" db="EMBL/GenBank/DDBJ databases">
        <title>Draft genome of Fusarium avenaceum strain F156N33, isolated from an atmospheric sample in Virginia.</title>
        <authorList>
            <person name="Yang S."/>
            <person name="Vinatzer B.A."/>
            <person name="Coleman J."/>
        </authorList>
    </citation>
    <scope>NUCLEOTIDE SEQUENCE</scope>
    <source>
        <strain evidence="1">F156N33</strain>
    </source>
</reference>
<dbReference type="Proteomes" id="UP000782241">
    <property type="component" value="Unassembled WGS sequence"/>
</dbReference>
<dbReference type="Gene3D" id="3.30.530.20">
    <property type="match status" value="1"/>
</dbReference>
<organism evidence="1 2">
    <name type="scientific">Fusarium avenaceum</name>
    <dbReference type="NCBI Taxonomy" id="40199"/>
    <lineage>
        <taxon>Eukaryota</taxon>
        <taxon>Fungi</taxon>
        <taxon>Dikarya</taxon>
        <taxon>Ascomycota</taxon>
        <taxon>Pezizomycotina</taxon>
        <taxon>Sordariomycetes</taxon>
        <taxon>Hypocreomycetidae</taxon>
        <taxon>Hypocreales</taxon>
        <taxon>Nectriaceae</taxon>
        <taxon>Fusarium</taxon>
        <taxon>Fusarium tricinctum species complex</taxon>
    </lineage>
</organism>
<name>A0A9P7KQ30_9HYPO</name>
<dbReference type="InterPro" id="IPR015075">
    <property type="entry name" value="AtaL"/>
</dbReference>
<evidence type="ECO:0000313" key="1">
    <source>
        <dbReference type="EMBL" id="KAG5657824.1"/>
    </source>
</evidence>
<keyword evidence="2" id="KW-1185">Reference proteome</keyword>
<evidence type="ECO:0008006" key="3">
    <source>
        <dbReference type="Google" id="ProtNLM"/>
    </source>
</evidence>
<comment type="caution">
    <text evidence="1">The sequence shown here is derived from an EMBL/GenBank/DDBJ whole genome shotgun (WGS) entry which is preliminary data.</text>
</comment>
<dbReference type="EMBL" id="JAGPUO010000016">
    <property type="protein sequence ID" value="KAG5657824.1"/>
    <property type="molecule type" value="Genomic_DNA"/>
</dbReference>
<dbReference type="SUPFAM" id="SSF55961">
    <property type="entry name" value="Bet v1-like"/>
    <property type="match status" value="1"/>
</dbReference>
<dbReference type="Pfam" id="PF08982">
    <property type="entry name" value="AtaL"/>
    <property type="match status" value="1"/>
</dbReference>
<accession>A0A9P7KQ30</accession>
<evidence type="ECO:0000313" key="2">
    <source>
        <dbReference type="Proteomes" id="UP000782241"/>
    </source>
</evidence>
<protein>
    <recommendedName>
        <fullName evidence="3">DUF1857-domain-containing protein</fullName>
    </recommendedName>
</protein>
<dbReference type="InterPro" id="IPR023393">
    <property type="entry name" value="START-like_dom_sf"/>
</dbReference>